<dbReference type="PANTHER" id="PTHR18964:SF169">
    <property type="entry name" value="N-ACETYLMANNOSAMINE KINASE"/>
    <property type="match status" value="1"/>
</dbReference>
<dbReference type="InterPro" id="IPR043129">
    <property type="entry name" value="ATPase_NBD"/>
</dbReference>
<gene>
    <name evidence="1" type="ORF">GCM10023209_04670</name>
</gene>
<sequence>MRERNERLILTLLRRTPGLAKAELARRTGLSAQTVSRLIAALETDGFILRGAPQRGRVGQPSTPLSLDPEGAFFFGLKVGRRSAELIATDFLGRIIEREKQIYDYPVFAEILKGSREAIDRVTTRLGPKRASRLAGLGIAMPFHLWEWAPRIGVPADAMLDWKTRDLKAELERQMSIPVFLQNDATAACSAELVFGKASHPPNFASLHVAFFIGGGLVLRGSIFGGANGNAAGFGPLRVPDRDGRVSALIDTASLSTLERRLIEEGIDPRQIWVDPEGWDVPKPLLQKWTENAAFALAQAVRATQTVLDLNAILIDGWLPSKLRSDLVDGVRAELEKIDMTGMAVPSIVTGTIGPDARPLGAASLPLTARFLVELPD</sequence>
<keyword evidence="2" id="KW-1185">Reference proteome</keyword>
<dbReference type="SUPFAM" id="SSF46785">
    <property type="entry name" value="Winged helix' DNA-binding domain"/>
    <property type="match status" value="1"/>
</dbReference>
<dbReference type="EMBL" id="BAABHW010000001">
    <property type="protein sequence ID" value="GAA5066269.1"/>
    <property type="molecule type" value="Genomic_DNA"/>
</dbReference>
<dbReference type="Gene3D" id="3.30.420.40">
    <property type="match status" value="2"/>
</dbReference>
<evidence type="ECO:0000313" key="1">
    <source>
        <dbReference type="EMBL" id="GAA5066269.1"/>
    </source>
</evidence>
<dbReference type="Pfam" id="PF13412">
    <property type="entry name" value="HTH_24"/>
    <property type="match status" value="1"/>
</dbReference>
<dbReference type="InterPro" id="IPR036390">
    <property type="entry name" value="WH_DNA-bd_sf"/>
</dbReference>
<comment type="caution">
    <text evidence="1">The sequence shown here is derived from an EMBL/GenBank/DDBJ whole genome shotgun (WGS) entry which is preliminary data.</text>
</comment>
<dbReference type="CDD" id="cd23763">
    <property type="entry name" value="ASKHA_ATPase_ROK"/>
    <property type="match status" value="1"/>
</dbReference>
<dbReference type="Pfam" id="PF00480">
    <property type="entry name" value="ROK"/>
    <property type="match status" value="1"/>
</dbReference>
<name>A0ABP9KYB0_9RHOB</name>
<accession>A0ABP9KYB0</accession>
<dbReference type="Proteomes" id="UP001499910">
    <property type="component" value="Unassembled WGS sequence"/>
</dbReference>
<dbReference type="Gene3D" id="1.10.10.10">
    <property type="entry name" value="Winged helix-like DNA-binding domain superfamily/Winged helix DNA-binding domain"/>
    <property type="match status" value="1"/>
</dbReference>
<protein>
    <submittedName>
        <fullName evidence="1">ROK family transcriptional regulator</fullName>
    </submittedName>
</protein>
<dbReference type="PANTHER" id="PTHR18964">
    <property type="entry name" value="ROK (REPRESSOR, ORF, KINASE) FAMILY"/>
    <property type="match status" value="1"/>
</dbReference>
<evidence type="ECO:0000313" key="2">
    <source>
        <dbReference type="Proteomes" id="UP001499910"/>
    </source>
</evidence>
<proteinExistence type="predicted"/>
<organism evidence="1 2">
    <name type="scientific">[Roseibacterium] beibuensis</name>
    <dbReference type="NCBI Taxonomy" id="1193142"/>
    <lineage>
        <taxon>Bacteria</taxon>
        <taxon>Pseudomonadati</taxon>
        <taxon>Pseudomonadota</taxon>
        <taxon>Alphaproteobacteria</taxon>
        <taxon>Rhodobacterales</taxon>
        <taxon>Roseobacteraceae</taxon>
        <taxon>Roseicyclus</taxon>
    </lineage>
</organism>
<dbReference type="InterPro" id="IPR036388">
    <property type="entry name" value="WH-like_DNA-bd_sf"/>
</dbReference>
<dbReference type="SUPFAM" id="SSF53067">
    <property type="entry name" value="Actin-like ATPase domain"/>
    <property type="match status" value="1"/>
</dbReference>
<reference evidence="2" key="1">
    <citation type="journal article" date="2019" name="Int. J. Syst. Evol. Microbiol.">
        <title>The Global Catalogue of Microorganisms (GCM) 10K type strain sequencing project: providing services to taxonomists for standard genome sequencing and annotation.</title>
        <authorList>
            <consortium name="The Broad Institute Genomics Platform"/>
            <consortium name="The Broad Institute Genome Sequencing Center for Infectious Disease"/>
            <person name="Wu L."/>
            <person name="Ma J."/>
        </authorList>
    </citation>
    <scope>NUCLEOTIDE SEQUENCE [LARGE SCALE GENOMIC DNA]</scope>
    <source>
        <strain evidence="2">JCM 18015</strain>
    </source>
</reference>
<dbReference type="InterPro" id="IPR000600">
    <property type="entry name" value="ROK"/>
</dbReference>